<protein>
    <submittedName>
        <fullName evidence="1">Uncharacterized protein</fullName>
    </submittedName>
</protein>
<evidence type="ECO:0000313" key="2">
    <source>
        <dbReference type="Proteomes" id="UP000801492"/>
    </source>
</evidence>
<organism evidence="1 2">
    <name type="scientific">Ignelater luminosus</name>
    <name type="common">Cucubano</name>
    <name type="synonym">Pyrophorus luminosus</name>
    <dbReference type="NCBI Taxonomy" id="2038154"/>
    <lineage>
        <taxon>Eukaryota</taxon>
        <taxon>Metazoa</taxon>
        <taxon>Ecdysozoa</taxon>
        <taxon>Arthropoda</taxon>
        <taxon>Hexapoda</taxon>
        <taxon>Insecta</taxon>
        <taxon>Pterygota</taxon>
        <taxon>Neoptera</taxon>
        <taxon>Endopterygota</taxon>
        <taxon>Coleoptera</taxon>
        <taxon>Polyphaga</taxon>
        <taxon>Elateriformia</taxon>
        <taxon>Elateroidea</taxon>
        <taxon>Elateridae</taxon>
        <taxon>Agrypninae</taxon>
        <taxon>Pyrophorini</taxon>
        <taxon>Ignelater</taxon>
    </lineage>
</organism>
<accession>A0A8K0CA43</accession>
<gene>
    <name evidence="1" type="ORF">ILUMI_24640</name>
</gene>
<dbReference type="Proteomes" id="UP000801492">
    <property type="component" value="Unassembled WGS sequence"/>
</dbReference>
<keyword evidence="2" id="KW-1185">Reference proteome</keyword>
<dbReference type="AlphaFoldDB" id="A0A8K0CA43"/>
<dbReference type="EMBL" id="VTPC01090728">
    <property type="protein sequence ID" value="KAF2881537.1"/>
    <property type="molecule type" value="Genomic_DNA"/>
</dbReference>
<evidence type="ECO:0000313" key="1">
    <source>
        <dbReference type="EMBL" id="KAF2881537.1"/>
    </source>
</evidence>
<reference evidence="1" key="1">
    <citation type="submission" date="2019-08" db="EMBL/GenBank/DDBJ databases">
        <title>The genome of the North American firefly Photinus pyralis.</title>
        <authorList>
            <consortium name="Photinus pyralis genome working group"/>
            <person name="Fallon T.R."/>
            <person name="Sander Lower S.E."/>
            <person name="Weng J.-K."/>
        </authorList>
    </citation>
    <scope>NUCLEOTIDE SEQUENCE</scope>
    <source>
        <strain evidence="1">TRF0915ILg1</strain>
        <tissue evidence="1">Whole body</tissue>
    </source>
</reference>
<name>A0A8K0CA43_IGNLU</name>
<proteinExistence type="predicted"/>
<sequence length="385" mass="45009">MPPAADRSEMQDAYRNLQQRNVEEGLAYWSRQKEAARMNKLQEQREMSNMLEKYWPWGTEGAKPRGLRNLRLEGIFPNNDFIKAKRLVSPLGLGRPGGGAPMINRSGRRVVRTIEDPDLRFQWSKDLRKAVDNTLRYKTDSLEREEYKRELDKQVTERKLRERQEKIDNLVFHQRSFLKSPPWGKPGPGGTIWRPPGNIGINFLKSLGWSTERTLKALEKERQRYHDNVRGRNRDVFNPLIVHSPVREIQNERIIKPPEKEIDIKPYSKLSPLNEGKVNGEELVPLLAKQRAIPLKIPLGTTDATRGNPEKRRIPTPTYLRELTNQMEYKKQRMKDMKAKDMEMVRRHFTTLDHFWGKPGHGAPRSAIKKGCLDRLLFDHCIRVQ</sequence>
<dbReference type="OrthoDB" id="8185397at2759"/>
<comment type="caution">
    <text evidence="1">The sequence shown here is derived from an EMBL/GenBank/DDBJ whole genome shotgun (WGS) entry which is preliminary data.</text>
</comment>